<dbReference type="AlphaFoldDB" id="A0A0S4LIM0"/>
<dbReference type="SUPFAM" id="SSF53335">
    <property type="entry name" value="S-adenosyl-L-methionine-dependent methyltransferases"/>
    <property type="match status" value="1"/>
</dbReference>
<dbReference type="InterPro" id="IPR029063">
    <property type="entry name" value="SAM-dependent_MTases_sf"/>
</dbReference>
<evidence type="ECO:0008006" key="3">
    <source>
        <dbReference type="Google" id="ProtNLM"/>
    </source>
</evidence>
<dbReference type="CDD" id="cd02440">
    <property type="entry name" value="AdoMet_MTases"/>
    <property type="match status" value="1"/>
</dbReference>
<dbReference type="PANTHER" id="PTHR43861">
    <property type="entry name" value="TRANS-ACONITATE 2-METHYLTRANSFERASE-RELATED"/>
    <property type="match status" value="1"/>
</dbReference>
<proteinExistence type="predicted"/>
<dbReference type="Pfam" id="PF13489">
    <property type="entry name" value="Methyltransf_23"/>
    <property type="match status" value="1"/>
</dbReference>
<dbReference type="Gene3D" id="3.40.50.150">
    <property type="entry name" value="Vaccinia Virus protein VP39"/>
    <property type="match status" value="1"/>
</dbReference>
<sequence>MEPIYSLVVSEPLRSNGILTCPSRRPSERRLRMLMFGHLTIPSRLVRSWPERARFALRRYIRRFSEAKQFRDLEREHRDHCWCGGRLGPFEWHRSYGVCQECGTYVNRRPLRPDQLNRLYSFDLYWHQRQQSKGYPTIEHRSAHDRSDGRVDYWLKLIEQYGPSSGRVIEVGCAHGVLLTELHNHGFDGIGVEPDEQTARWARESLNLDIRSGLFPSIELPSCNLFLAFDVLEHSHAPLEFFRRIAQLLLPNGIAILQTPVDRYDFCPPFGERFEAAFDDLEHLYLFTDRSICKLAQASGLEVVSLKERLWLHHEICVLRKG</sequence>
<dbReference type="STRING" id="1742972.COMA1_30044"/>
<gene>
    <name evidence="1" type="ORF">COMA1_30044</name>
</gene>
<name>A0A0S4LIM0_9BACT</name>
<evidence type="ECO:0000313" key="2">
    <source>
        <dbReference type="Proteomes" id="UP000199032"/>
    </source>
</evidence>
<accession>A0A0S4LIM0</accession>
<evidence type="ECO:0000313" key="1">
    <source>
        <dbReference type="EMBL" id="CUS36416.1"/>
    </source>
</evidence>
<reference evidence="1 2" key="1">
    <citation type="submission" date="2015-10" db="EMBL/GenBank/DDBJ databases">
        <authorList>
            <person name="Gilbert D.G."/>
        </authorList>
    </citation>
    <scope>NUCLEOTIDE SEQUENCE [LARGE SCALE GENOMIC DNA]</scope>
    <source>
        <strain evidence="1">COMA1</strain>
    </source>
</reference>
<dbReference type="PANTHER" id="PTHR43861:SF6">
    <property type="entry name" value="METHYLTRANSFERASE TYPE 11"/>
    <property type="match status" value="1"/>
</dbReference>
<dbReference type="Proteomes" id="UP000199032">
    <property type="component" value="Unassembled WGS sequence"/>
</dbReference>
<keyword evidence="2" id="KW-1185">Reference proteome</keyword>
<dbReference type="EMBL" id="CZQA01000009">
    <property type="protein sequence ID" value="CUS36416.1"/>
    <property type="molecule type" value="Genomic_DNA"/>
</dbReference>
<protein>
    <recommendedName>
        <fullName evidence="3">Class I SAM-dependent methyltransferase</fullName>
    </recommendedName>
</protein>
<organism evidence="1 2">
    <name type="scientific">Candidatus Nitrospira nitrosa</name>
    <dbReference type="NCBI Taxonomy" id="1742972"/>
    <lineage>
        <taxon>Bacteria</taxon>
        <taxon>Pseudomonadati</taxon>
        <taxon>Nitrospirota</taxon>
        <taxon>Nitrospiria</taxon>
        <taxon>Nitrospirales</taxon>
        <taxon>Nitrospiraceae</taxon>
        <taxon>Nitrospira</taxon>
    </lineage>
</organism>